<dbReference type="InterPro" id="IPR003594">
    <property type="entry name" value="HATPase_dom"/>
</dbReference>
<dbReference type="EC" id="2.7.13.3" evidence="3"/>
<sequence length="362" mass="39751">MSAISSRRRDRRLTDLLLAVLVVAMLVMMELSKGQEVAPYHVLLLGLMLVYGFRVWPPVPTLLVALAVTLATGAIMLRHHHYGYIHAGELVEVPLNSLLFLVMAWHAHRRVAAQREVERMAEQRRTEFERQREFLRDASHAIRTPVAIARGNLELLGRVVSDPVSREDLEIAQRQLDRMTALSNRLLALAKLDSGHSVRPVTVDLAELVDEVGRNWAAGADREWERACAVTGTIQADPEWLQLALDAIIENAVHFTEPGDRIRLTCHETAYELVVTIADSGPGIADEDLPHVFGRFWHRRPPDGPMGSGLGLAMAQAAVQAHGGRVTAGRSADGGALFELRLPRQPQLTPSAPGAPVGSALA</sequence>
<gene>
    <name evidence="14" type="ORF">HD601_003518</name>
</gene>
<keyword evidence="7 14" id="KW-0418">Kinase</keyword>
<evidence type="ECO:0000256" key="6">
    <source>
        <dbReference type="ARBA" id="ARBA00022692"/>
    </source>
</evidence>
<dbReference type="GO" id="GO:0000155">
    <property type="term" value="F:phosphorelay sensor kinase activity"/>
    <property type="evidence" value="ECO:0007669"/>
    <property type="project" value="InterPro"/>
</dbReference>
<keyword evidence="15" id="KW-1185">Reference proteome</keyword>
<dbReference type="InterPro" id="IPR003661">
    <property type="entry name" value="HisK_dim/P_dom"/>
</dbReference>
<evidence type="ECO:0000313" key="14">
    <source>
        <dbReference type="EMBL" id="MBB5788943.1"/>
    </source>
</evidence>
<proteinExistence type="predicted"/>
<accession>A0A7W9GRY6</accession>
<dbReference type="SUPFAM" id="SSF55874">
    <property type="entry name" value="ATPase domain of HSP90 chaperone/DNA topoisomerase II/histidine kinase"/>
    <property type="match status" value="1"/>
</dbReference>
<dbReference type="Proteomes" id="UP000542813">
    <property type="component" value="Unassembled WGS sequence"/>
</dbReference>
<feature type="transmembrane region" description="Helical" evidence="12">
    <location>
        <begin position="89"/>
        <end position="107"/>
    </location>
</feature>
<dbReference type="PANTHER" id="PTHR45436:SF5">
    <property type="entry name" value="SENSOR HISTIDINE KINASE TRCS"/>
    <property type="match status" value="1"/>
</dbReference>
<dbReference type="PRINTS" id="PR00344">
    <property type="entry name" value="BCTRLSENSOR"/>
</dbReference>
<dbReference type="Gene3D" id="3.30.565.10">
    <property type="entry name" value="Histidine kinase-like ATPase, C-terminal domain"/>
    <property type="match status" value="1"/>
</dbReference>
<evidence type="ECO:0000256" key="4">
    <source>
        <dbReference type="ARBA" id="ARBA00022553"/>
    </source>
</evidence>
<feature type="domain" description="Histidine kinase" evidence="13">
    <location>
        <begin position="137"/>
        <end position="346"/>
    </location>
</feature>
<reference evidence="14 15" key="1">
    <citation type="submission" date="2020-08" db="EMBL/GenBank/DDBJ databases">
        <title>Sequencing the genomes of 1000 actinobacteria strains.</title>
        <authorList>
            <person name="Klenk H.-P."/>
        </authorList>
    </citation>
    <scope>NUCLEOTIDE SEQUENCE [LARGE SCALE GENOMIC DNA]</scope>
    <source>
        <strain evidence="14 15">DSM 102122</strain>
    </source>
</reference>
<dbReference type="CDD" id="cd00082">
    <property type="entry name" value="HisKA"/>
    <property type="match status" value="1"/>
</dbReference>
<dbReference type="SUPFAM" id="SSF47384">
    <property type="entry name" value="Homodimeric domain of signal transducing histidine kinase"/>
    <property type="match status" value="1"/>
</dbReference>
<dbReference type="InterPro" id="IPR005467">
    <property type="entry name" value="His_kinase_dom"/>
</dbReference>
<evidence type="ECO:0000256" key="10">
    <source>
        <dbReference type="ARBA" id="ARBA00023136"/>
    </source>
</evidence>
<keyword evidence="9" id="KW-0902">Two-component regulatory system</keyword>
<evidence type="ECO:0000256" key="11">
    <source>
        <dbReference type="SAM" id="MobiDB-lite"/>
    </source>
</evidence>
<dbReference type="RefSeq" id="WP_184823959.1">
    <property type="nucleotide sequence ID" value="NZ_JACHMM010000001.1"/>
</dbReference>
<keyword evidence="10 12" id="KW-0472">Membrane</keyword>
<comment type="subcellular location">
    <subcellularLocation>
        <location evidence="2">Cell membrane</location>
    </subcellularLocation>
</comment>
<dbReference type="InterPro" id="IPR050428">
    <property type="entry name" value="TCS_sensor_his_kinase"/>
</dbReference>
<name>A0A7W9GRY6_9ACTN</name>
<evidence type="ECO:0000256" key="3">
    <source>
        <dbReference type="ARBA" id="ARBA00012438"/>
    </source>
</evidence>
<dbReference type="AlphaFoldDB" id="A0A7W9GRY6"/>
<keyword evidence="6 12" id="KW-0812">Transmembrane</keyword>
<dbReference type="InterPro" id="IPR036890">
    <property type="entry name" value="HATPase_C_sf"/>
</dbReference>
<dbReference type="Gene3D" id="1.10.287.130">
    <property type="match status" value="1"/>
</dbReference>
<dbReference type="GO" id="GO:0005886">
    <property type="term" value="C:plasma membrane"/>
    <property type="evidence" value="ECO:0007669"/>
    <property type="project" value="UniProtKB-SubCell"/>
</dbReference>
<keyword evidence="4" id="KW-0597">Phosphoprotein</keyword>
<dbReference type="InterPro" id="IPR036097">
    <property type="entry name" value="HisK_dim/P_sf"/>
</dbReference>
<dbReference type="Pfam" id="PF00512">
    <property type="entry name" value="HisKA"/>
    <property type="match status" value="1"/>
</dbReference>
<dbReference type="PROSITE" id="PS50109">
    <property type="entry name" value="HIS_KIN"/>
    <property type="match status" value="1"/>
</dbReference>
<feature type="transmembrane region" description="Helical" evidence="12">
    <location>
        <begin position="58"/>
        <end position="77"/>
    </location>
</feature>
<evidence type="ECO:0000256" key="2">
    <source>
        <dbReference type="ARBA" id="ARBA00004236"/>
    </source>
</evidence>
<dbReference type="SMART" id="SM00388">
    <property type="entry name" value="HisKA"/>
    <property type="match status" value="1"/>
</dbReference>
<evidence type="ECO:0000256" key="9">
    <source>
        <dbReference type="ARBA" id="ARBA00023012"/>
    </source>
</evidence>
<keyword evidence="5" id="KW-0808">Transferase</keyword>
<dbReference type="Pfam" id="PF02518">
    <property type="entry name" value="HATPase_c"/>
    <property type="match status" value="1"/>
</dbReference>
<comment type="catalytic activity">
    <reaction evidence="1">
        <text>ATP + protein L-histidine = ADP + protein N-phospho-L-histidine.</text>
        <dbReference type="EC" id="2.7.13.3"/>
    </reaction>
</comment>
<dbReference type="SMART" id="SM00387">
    <property type="entry name" value="HATPase_c"/>
    <property type="match status" value="1"/>
</dbReference>
<organism evidence="14 15">
    <name type="scientific">Jiangella mangrovi</name>
    <dbReference type="NCBI Taxonomy" id="1524084"/>
    <lineage>
        <taxon>Bacteria</taxon>
        <taxon>Bacillati</taxon>
        <taxon>Actinomycetota</taxon>
        <taxon>Actinomycetes</taxon>
        <taxon>Jiangellales</taxon>
        <taxon>Jiangellaceae</taxon>
        <taxon>Jiangella</taxon>
    </lineage>
</organism>
<evidence type="ECO:0000256" key="7">
    <source>
        <dbReference type="ARBA" id="ARBA00022777"/>
    </source>
</evidence>
<dbReference type="CDD" id="cd00075">
    <property type="entry name" value="HATPase"/>
    <property type="match status" value="1"/>
</dbReference>
<keyword evidence="8 12" id="KW-1133">Transmembrane helix</keyword>
<protein>
    <recommendedName>
        <fullName evidence="3">histidine kinase</fullName>
        <ecNumber evidence="3">2.7.13.3</ecNumber>
    </recommendedName>
</protein>
<dbReference type="InterPro" id="IPR004358">
    <property type="entry name" value="Sig_transdc_His_kin-like_C"/>
</dbReference>
<evidence type="ECO:0000256" key="5">
    <source>
        <dbReference type="ARBA" id="ARBA00022679"/>
    </source>
</evidence>
<feature type="region of interest" description="Disordered" evidence="11">
    <location>
        <begin position="342"/>
        <end position="362"/>
    </location>
</feature>
<evidence type="ECO:0000313" key="15">
    <source>
        <dbReference type="Proteomes" id="UP000542813"/>
    </source>
</evidence>
<evidence type="ECO:0000259" key="13">
    <source>
        <dbReference type="PROSITE" id="PS50109"/>
    </source>
</evidence>
<evidence type="ECO:0000256" key="12">
    <source>
        <dbReference type="SAM" id="Phobius"/>
    </source>
</evidence>
<dbReference type="EMBL" id="JACHMM010000001">
    <property type="protein sequence ID" value="MBB5788943.1"/>
    <property type="molecule type" value="Genomic_DNA"/>
</dbReference>
<evidence type="ECO:0000256" key="1">
    <source>
        <dbReference type="ARBA" id="ARBA00000085"/>
    </source>
</evidence>
<dbReference type="PANTHER" id="PTHR45436">
    <property type="entry name" value="SENSOR HISTIDINE KINASE YKOH"/>
    <property type="match status" value="1"/>
</dbReference>
<evidence type="ECO:0000256" key="8">
    <source>
        <dbReference type="ARBA" id="ARBA00022989"/>
    </source>
</evidence>
<comment type="caution">
    <text evidence="14">The sequence shown here is derived from an EMBL/GenBank/DDBJ whole genome shotgun (WGS) entry which is preliminary data.</text>
</comment>